<proteinExistence type="predicted"/>
<reference evidence="2 3" key="1">
    <citation type="journal article" date="2016" name="Nat. Commun.">
        <title>Thousands of microbial genomes shed light on interconnected biogeochemical processes in an aquifer system.</title>
        <authorList>
            <person name="Anantharaman K."/>
            <person name="Brown C.T."/>
            <person name="Hug L.A."/>
            <person name="Sharon I."/>
            <person name="Castelle C.J."/>
            <person name="Probst A.J."/>
            <person name="Thomas B.C."/>
            <person name="Singh A."/>
            <person name="Wilkins M.J."/>
            <person name="Karaoz U."/>
            <person name="Brodie E.L."/>
            <person name="Williams K.H."/>
            <person name="Hubbard S.S."/>
            <person name="Banfield J.F."/>
        </authorList>
    </citation>
    <scope>NUCLEOTIDE SEQUENCE [LARGE SCALE GENOMIC DNA]</scope>
</reference>
<name>A0A1F6M8V0_9BACT</name>
<keyword evidence="1" id="KW-0472">Membrane</keyword>
<evidence type="ECO:0000313" key="3">
    <source>
        <dbReference type="Proteomes" id="UP000176532"/>
    </source>
</evidence>
<dbReference type="Proteomes" id="UP000176532">
    <property type="component" value="Unassembled WGS sequence"/>
</dbReference>
<gene>
    <name evidence="2" type="ORF">A3C15_00650</name>
</gene>
<evidence type="ECO:0000313" key="2">
    <source>
        <dbReference type="EMBL" id="OGH68049.1"/>
    </source>
</evidence>
<feature type="transmembrane region" description="Helical" evidence="1">
    <location>
        <begin position="42"/>
        <end position="64"/>
    </location>
</feature>
<organism evidence="2 3">
    <name type="scientific">Candidatus Magasanikbacteria bacterium RIFCSPHIGHO2_02_FULL_50_9b</name>
    <dbReference type="NCBI Taxonomy" id="1798682"/>
    <lineage>
        <taxon>Bacteria</taxon>
        <taxon>Candidatus Magasanikiibacteriota</taxon>
    </lineage>
</organism>
<comment type="caution">
    <text evidence="2">The sequence shown here is derived from an EMBL/GenBank/DDBJ whole genome shotgun (WGS) entry which is preliminary data.</text>
</comment>
<keyword evidence="1" id="KW-1133">Transmembrane helix</keyword>
<dbReference type="AlphaFoldDB" id="A0A1F6M8V0"/>
<protein>
    <submittedName>
        <fullName evidence="2">Uncharacterized protein</fullName>
    </submittedName>
</protein>
<dbReference type="EMBL" id="MFQD01000018">
    <property type="protein sequence ID" value="OGH68049.1"/>
    <property type="molecule type" value="Genomic_DNA"/>
</dbReference>
<feature type="transmembrane region" description="Helical" evidence="1">
    <location>
        <begin position="12"/>
        <end position="30"/>
    </location>
</feature>
<feature type="transmembrane region" description="Helical" evidence="1">
    <location>
        <begin position="84"/>
        <end position="102"/>
    </location>
</feature>
<accession>A0A1F6M8V0</accession>
<evidence type="ECO:0000256" key="1">
    <source>
        <dbReference type="SAM" id="Phobius"/>
    </source>
</evidence>
<sequence>MSRIFENAYAVYYYLNPIIQLLMRPALWLVNARKYPVRGGIAAAITSLLGHYLLALLLVVTGPWTVKIELNTVMGDLFTDPGLIPAHIGFVVLAIINLRIGLARYRAAEKAKMQNAGS</sequence>
<keyword evidence="1" id="KW-0812">Transmembrane</keyword>